<dbReference type="SUPFAM" id="SSF57783">
    <property type="entry name" value="Zinc beta-ribbon"/>
    <property type="match status" value="1"/>
</dbReference>
<evidence type="ECO:0008006" key="8">
    <source>
        <dbReference type="Google" id="ProtNLM"/>
    </source>
</evidence>
<comment type="caution">
    <text evidence="6">The sequence shown here is derived from an EMBL/GenBank/DDBJ whole genome shotgun (WGS) entry which is preliminary data.</text>
</comment>
<organism evidence="6 7">
    <name type="scientific">Streptococcus mitis SK597</name>
    <dbReference type="NCBI Taxonomy" id="585204"/>
    <lineage>
        <taxon>Bacteria</taxon>
        <taxon>Bacillati</taxon>
        <taxon>Bacillota</taxon>
        <taxon>Bacilli</taxon>
        <taxon>Lactobacillales</taxon>
        <taxon>Streptococcaceae</taxon>
        <taxon>Streptococcus</taxon>
        <taxon>Streptococcus mitis group</taxon>
    </lineage>
</organism>
<dbReference type="Gene3D" id="1.10.10.2910">
    <property type="match status" value="1"/>
</dbReference>
<dbReference type="GO" id="GO:0008270">
    <property type="term" value="F:zinc ion binding"/>
    <property type="evidence" value="ECO:0007669"/>
    <property type="project" value="InterPro"/>
</dbReference>
<feature type="domain" description="Large polyvalent protein associated" evidence="5">
    <location>
        <begin position="948"/>
        <end position="1046"/>
    </location>
</feature>
<dbReference type="InterPro" id="IPR036977">
    <property type="entry name" value="DNA_primase_Znf_CHC2"/>
</dbReference>
<accession>E1LRE2</accession>
<protein>
    <recommendedName>
        <fullName evidence="8">DUF3991 domain-containing protein</fullName>
    </recommendedName>
</protein>
<dbReference type="InterPro" id="IPR041045">
    <property type="entry name" value="LPD25"/>
</dbReference>
<dbReference type="GO" id="GO:0006260">
    <property type="term" value="P:DNA replication"/>
    <property type="evidence" value="ECO:0007669"/>
    <property type="project" value="InterPro"/>
</dbReference>
<sequence length="1599" mass="184051">MVLTKAQAKSLDILEVARSLGMEMKRKSHREYYWAEHDSFKIDTVKNTWHWYSQNIFGDTINLVQQMRNVSYKEAMVFLETGSFPEAKPVEEERKPFNYTLAPYEQPFVEARTYLKEIRGLSDDTIDFFLEKGVLAQAKRKDKDGVIEDVLVFKYLDRNQQLVGASLQGLVPDQERHPGKGYLKQIMYQSESISGLNVSIGSPKRLIVAEAPIDLMSYYELYKGELNDVRLVAMEGLKEGVLSHYVLEILQERGELAMDERDYTKSSELTRTSRFLSVAAEISTLFHDHKYDDLITLAVDRDKAGTDFITKLREKKIPVVDARPPKREGQEKTDWNEILKQEKHPLDNQESIANTEENAGRMMSYEEVKRENEALTKKLNNRVQSGELSIEFAPDFYLYDVFAKLGNSHPTKYLNDKRMEVLYPIHSLLTSIDNQTIDLYKKKGTPEQDSLYQALKPHQRILGVDISTQFIGELAIAAYNTNKQIESLSSDSFGVYFGERTLDNLSQSVGQMLEYPLIESGTIDFAYGFVITPNTLFHYLEEQEGEVVLNHELLDNLMSRLDTQSIKIIEASEEKEKSLDNYQETNTGGELLNRNSSSLGVETPGTAPQPVEKNSQPDFPANVRLHFTIDEDRMSNKKFRKNMRTLNLYANAMRDSAQWYLKEMSGTSIHYVYRNPEEKQFQILNVKFDKKNWMHLTGVTPVYNEWVEHLSESFVEDVAAGRGHFKDLKFANGMSDKLKVLNLLPEVIESDSFVFNDLSSVKKFNNLDLSKAIRPEDTDLLLLFKEKEFTHVPASLMRVKGDLSKQLEDIDTGTILGVYRERDGQIEQLSINDEYVKDGGEEMLSVLRNKQYEEVPKESEQTTSVNTIDKTSLDSVTFTQVLDTVYNLGVPNDISKTPEEFHKAWDQYLDYAKKYNDKFDLIVAAAGEDHLLDINTDFYKEWQQDHIYKENYHVRLQWSEERPEGPILPFKETELISYQDFARELYKANQSFYQLHQEGLKQVTGGHPEGYISPTKIQFSIYAPDGELIQDSIRYNIGEEINPIAHKERLGTREMREHPELMKIDGTIFTQYHLERLASELDISQFSYALEDTLYAEQLLSQVPYGVLENSPIGFSDSSHDSRLGFISFDGMDSVEVENLSAWFEKLGVKDSPLEQVALVEKWQKEIKSLSEKVEQTITTVREEFEKSQEEEIKLEEQAHNKQELKRDADADGVSDEEELLQGTNPYDFRSKPGSKSEVDESLQAEEIVLAASSIAVADFIQNKDMAGLSRHLKEGIKEFLDSDKYKDYLTKMSYLNNYSNRNLRLILAQNPEASQVASFKQWKENFGRYVKKGEKALRIFKPMTKIKKDENNQPILDKNGKPETVTFFGLVPVFDVSQTEGKEMPKAAEVKEQLTDLDYANLYRALMAIAKENDVSVRFEEMENNKHGYYSVPENQIVLRSNEMNKAQIIKTFLHEMAHAELHHADNPQKENLTRSTAELQAESVAYVVSSYYGIDTSEYSFNYLSGWSTDKETLADLEAQLDIVQQEAKSLMVRMDQALEQLRLSQEKQTKRGFEQKLEKFKDQGKQAVEEHKQELKADAQSKKRRVSRNDRTGHPK</sequence>
<evidence type="ECO:0000259" key="3">
    <source>
        <dbReference type="Pfam" id="PF08401"/>
    </source>
</evidence>
<evidence type="ECO:0000259" key="5">
    <source>
        <dbReference type="Pfam" id="PF18840"/>
    </source>
</evidence>
<gene>
    <name evidence="6" type="ORF">SMSK597_0540</name>
</gene>
<dbReference type="Proteomes" id="UP000003316">
    <property type="component" value="Unassembled WGS sequence"/>
</dbReference>
<feature type="region of interest" description="Disordered" evidence="1">
    <location>
        <begin position="1197"/>
        <end position="1236"/>
    </location>
</feature>
<dbReference type="GO" id="GO:0003697">
    <property type="term" value="F:single-stranded DNA binding"/>
    <property type="evidence" value="ECO:0007669"/>
    <property type="project" value="InterPro"/>
</dbReference>
<evidence type="ECO:0000259" key="2">
    <source>
        <dbReference type="Pfam" id="PF06114"/>
    </source>
</evidence>
<feature type="region of interest" description="Disordered" evidence="1">
    <location>
        <begin position="1562"/>
        <end position="1599"/>
    </location>
</feature>
<evidence type="ECO:0000259" key="4">
    <source>
        <dbReference type="Pfam" id="PF18813"/>
    </source>
</evidence>
<feature type="region of interest" description="Disordered" evidence="1">
    <location>
        <begin position="574"/>
        <end position="617"/>
    </location>
</feature>
<evidence type="ECO:0000313" key="7">
    <source>
        <dbReference type="Proteomes" id="UP000003316"/>
    </source>
</evidence>
<dbReference type="Pfam" id="PF08401">
    <property type="entry name" value="ArdcN"/>
    <property type="match status" value="1"/>
</dbReference>
<proteinExistence type="predicted"/>
<feature type="domain" description="Phage-Barnase-EndoU-ColicinE5/D-RelE like nuclease 4" evidence="4">
    <location>
        <begin position="654"/>
        <end position="835"/>
    </location>
</feature>
<feature type="domain" description="N-terminal" evidence="3">
    <location>
        <begin position="1289"/>
        <end position="1365"/>
    </location>
</feature>
<dbReference type="InterPro" id="IPR013610">
    <property type="entry name" value="ArdC_N"/>
</dbReference>
<feature type="compositionally biased region" description="Polar residues" evidence="1">
    <location>
        <begin position="580"/>
        <end position="600"/>
    </location>
</feature>
<evidence type="ECO:0000313" key="6">
    <source>
        <dbReference type="EMBL" id="EFO00965.1"/>
    </source>
</evidence>
<feature type="compositionally biased region" description="Acidic residues" evidence="1">
    <location>
        <begin position="1211"/>
        <end position="1220"/>
    </location>
</feature>
<dbReference type="InterPro" id="IPR010359">
    <property type="entry name" value="IrrE_HExxH"/>
</dbReference>
<evidence type="ECO:0000256" key="1">
    <source>
        <dbReference type="SAM" id="MobiDB-lite"/>
    </source>
</evidence>
<dbReference type="EMBL" id="AEDV01000027">
    <property type="protein sequence ID" value="EFO00965.1"/>
    <property type="molecule type" value="Genomic_DNA"/>
</dbReference>
<dbReference type="RefSeq" id="WP_004237671.1">
    <property type="nucleotide sequence ID" value="NZ_AEDV01000027.1"/>
</dbReference>
<name>E1LRE2_STRMT</name>
<dbReference type="Gene3D" id="3.90.580.10">
    <property type="entry name" value="Zinc finger, CHC2-type domain"/>
    <property type="match status" value="1"/>
</dbReference>
<dbReference type="eggNOG" id="COG4227">
    <property type="taxonomic scope" value="Bacteria"/>
</dbReference>
<reference evidence="6 7" key="1">
    <citation type="submission" date="2010-09" db="EMBL/GenBank/DDBJ databases">
        <authorList>
            <person name="Daugherty S.C."/>
            <person name="Tallon L.J."/>
            <person name="Jones K.M."/>
            <person name="Liu X."/>
            <person name="Kilian M."/>
            <person name="Tettelin H."/>
        </authorList>
    </citation>
    <scope>NUCLEOTIDE SEQUENCE [LARGE SCALE GENOMIC DNA]</scope>
    <source>
        <strain evidence="6 7">SK597</strain>
    </source>
</reference>
<dbReference type="Pfam" id="PF18813">
    <property type="entry name" value="PBECR4"/>
    <property type="match status" value="1"/>
</dbReference>
<feature type="domain" description="IrrE N-terminal-like" evidence="2">
    <location>
        <begin position="1412"/>
        <end position="1486"/>
    </location>
</feature>
<dbReference type="Pfam" id="PF18840">
    <property type="entry name" value="LPD25"/>
    <property type="match status" value="1"/>
</dbReference>
<dbReference type="InterPro" id="IPR041420">
    <property type="entry name" value="PBECR4"/>
</dbReference>
<feature type="compositionally biased region" description="Basic and acidic residues" evidence="1">
    <location>
        <begin position="1197"/>
        <end position="1210"/>
    </location>
</feature>
<dbReference type="Pfam" id="PF06114">
    <property type="entry name" value="Peptidase_M78"/>
    <property type="match status" value="1"/>
</dbReference>
<dbReference type="eggNOG" id="COG0358">
    <property type="taxonomic scope" value="Bacteria"/>
</dbReference>